<name>A0A2A6BVW8_PRIPA</name>
<dbReference type="PROSITE" id="PS50157">
    <property type="entry name" value="ZINC_FINGER_C2H2_2"/>
    <property type="match status" value="2"/>
</dbReference>
<accession>A0A2A6BVW8</accession>
<reference evidence="2" key="1">
    <citation type="journal article" date="2008" name="Nat. Genet.">
        <title>The Pristionchus pacificus genome provides a unique perspective on nematode lifestyle and parasitism.</title>
        <authorList>
            <person name="Dieterich C."/>
            <person name="Clifton S.W."/>
            <person name="Schuster L.N."/>
            <person name="Chinwalla A."/>
            <person name="Delehaunty K."/>
            <person name="Dinkelacker I."/>
            <person name="Fulton L."/>
            <person name="Fulton R."/>
            <person name="Godfrey J."/>
            <person name="Minx P."/>
            <person name="Mitreva M."/>
            <person name="Roeseler W."/>
            <person name="Tian H."/>
            <person name="Witte H."/>
            <person name="Yang S.P."/>
            <person name="Wilson R.K."/>
            <person name="Sommer R.J."/>
        </authorList>
    </citation>
    <scope>NUCLEOTIDE SEQUENCE [LARGE SCALE GENOMIC DNA]</scope>
    <source>
        <strain evidence="2">PS312</strain>
    </source>
</reference>
<evidence type="ECO:0000313" key="2">
    <source>
        <dbReference type="Proteomes" id="UP000005239"/>
    </source>
</evidence>
<dbReference type="AlphaFoldDB" id="A0A2A6BVW8"/>
<keyword evidence="2" id="KW-1185">Reference proteome</keyword>
<dbReference type="Proteomes" id="UP000005239">
    <property type="component" value="Unassembled WGS sequence"/>
</dbReference>
<reference evidence="1" key="2">
    <citation type="submission" date="2022-06" db="UniProtKB">
        <authorList>
            <consortium name="EnsemblMetazoa"/>
        </authorList>
    </citation>
    <scope>IDENTIFICATION</scope>
    <source>
        <strain evidence="1">PS312</strain>
    </source>
</reference>
<dbReference type="Gene3D" id="3.30.160.60">
    <property type="entry name" value="Classic Zinc Finger"/>
    <property type="match status" value="1"/>
</dbReference>
<organism evidence="1 2">
    <name type="scientific">Pristionchus pacificus</name>
    <name type="common">Parasitic nematode worm</name>
    <dbReference type="NCBI Taxonomy" id="54126"/>
    <lineage>
        <taxon>Eukaryota</taxon>
        <taxon>Metazoa</taxon>
        <taxon>Ecdysozoa</taxon>
        <taxon>Nematoda</taxon>
        <taxon>Chromadorea</taxon>
        <taxon>Rhabditida</taxon>
        <taxon>Rhabditina</taxon>
        <taxon>Diplogasteromorpha</taxon>
        <taxon>Diplogasteroidea</taxon>
        <taxon>Neodiplogasteridae</taxon>
        <taxon>Pristionchus</taxon>
    </lineage>
</organism>
<gene>
    <name evidence="1" type="primary">WBGene00203055</name>
</gene>
<dbReference type="SMART" id="SM00355">
    <property type="entry name" value="ZnF_C2H2"/>
    <property type="match status" value="2"/>
</dbReference>
<proteinExistence type="predicted"/>
<accession>A0A8R1YPR7</accession>
<dbReference type="InterPro" id="IPR013087">
    <property type="entry name" value="Znf_C2H2_type"/>
</dbReference>
<dbReference type="SUPFAM" id="SSF57667">
    <property type="entry name" value="beta-beta-alpha zinc fingers"/>
    <property type="match status" value="1"/>
</dbReference>
<dbReference type="EnsemblMetazoa" id="PPA30187.1">
    <property type="protein sequence ID" value="PPA30187.1"/>
    <property type="gene ID" value="WBGene00203055"/>
</dbReference>
<evidence type="ECO:0000313" key="1">
    <source>
        <dbReference type="EnsemblMetazoa" id="PPA30187.1"/>
    </source>
</evidence>
<protein>
    <submittedName>
        <fullName evidence="1">Zinc finger protein</fullName>
    </submittedName>
</protein>
<dbReference type="PROSITE" id="PS00028">
    <property type="entry name" value="ZINC_FINGER_C2H2_1"/>
    <property type="match status" value="1"/>
</dbReference>
<sequence length="205" mass="23627">MNLHWNKYERDLKNEYKISDYNDNNDRPMPEQLGVATGIRARGRVTMPGGERAASSTDNVPYSCNECGEEFEIFRDLAKHKRAAQCKGEVVDEVDVRTTRENPAKISDNRADDSARNSLQCPQCNKIFKKQWTLDRHMQRHTIEAEKGAKVHQSNEAMLGNSDREEIDENYDQPRHPPKSIMLMKLCLMIERHMLKVISPTNAKP</sequence>
<dbReference type="InterPro" id="IPR036236">
    <property type="entry name" value="Znf_C2H2_sf"/>
</dbReference>
<dbReference type="Pfam" id="PF00096">
    <property type="entry name" value="zf-C2H2"/>
    <property type="match status" value="1"/>
</dbReference>